<gene>
    <name evidence="2" type="ORF">Psi02_42290</name>
</gene>
<protein>
    <recommendedName>
        <fullName evidence="1">Suppressor of fused-like domain-containing protein</fullName>
    </recommendedName>
</protein>
<evidence type="ECO:0000313" key="2">
    <source>
        <dbReference type="EMBL" id="GII47805.1"/>
    </source>
</evidence>
<dbReference type="Pfam" id="PF05076">
    <property type="entry name" value="SUFU"/>
    <property type="match status" value="1"/>
</dbReference>
<dbReference type="InterPro" id="IPR020941">
    <property type="entry name" value="SUFU-like_domain"/>
</dbReference>
<organism evidence="2 3">
    <name type="scientific">Planotetraspora silvatica</name>
    <dbReference type="NCBI Taxonomy" id="234614"/>
    <lineage>
        <taxon>Bacteria</taxon>
        <taxon>Bacillati</taxon>
        <taxon>Actinomycetota</taxon>
        <taxon>Actinomycetes</taxon>
        <taxon>Streptosporangiales</taxon>
        <taxon>Streptosporangiaceae</taxon>
        <taxon>Planotetraspora</taxon>
    </lineage>
</organism>
<accession>A0A8J3V0L9</accession>
<proteinExistence type="predicted"/>
<dbReference type="AlphaFoldDB" id="A0A8J3V0L9"/>
<evidence type="ECO:0000259" key="1">
    <source>
        <dbReference type="Pfam" id="PF05076"/>
    </source>
</evidence>
<feature type="domain" description="Suppressor of fused-like" evidence="1">
    <location>
        <begin position="43"/>
        <end position="193"/>
    </location>
</feature>
<comment type="caution">
    <text evidence="2">The sequence shown here is derived from an EMBL/GenBank/DDBJ whole genome shotgun (WGS) entry which is preliminary data.</text>
</comment>
<name>A0A8J3V0L9_9ACTN</name>
<evidence type="ECO:0000313" key="3">
    <source>
        <dbReference type="Proteomes" id="UP000644610"/>
    </source>
</evidence>
<sequence>MIFKHIRRFGRKLATSRNDVRSHYKIEWGTSDREAEFYTEDISIGVLKWNTSANTQGVNIYATVGASDYPIPGFSANHRQEFFVGLIPEFDDIASRLAWLGAYTQMTGEVLSTGHTYRALQGLVDGHGFGGFVILSPLDGHPAPVVLEDGRHVEFLMVIPVFSDELDYARSHGVDDLLAKMESLNVPFWDPTRNSTFRTPEEGSLLV</sequence>
<dbReference type="Proteomes" id="UP000644610">
    <property type="component" value="Unassembled WGS sequence"/>
</dbReference>
<dbReference type="EMBL" id="BOOQ01000027">
    <property type="protein sequence ID" value="GII47805.1"/>
    <property type="molecule type" value="Genomic_DNA"/>
</dbReference>
<reference evidence="2" key="1">
    <citation type="submission" date="2021-01" db="EMBL/GenBank/DDBJ databases">
        <title>Whole genome shotgun sequence of Planotetraspora silvatica NBRC 100141.</title>
        <authorList>
            <person name="Komaki H."/>
            <person name="Tamura T."/>
        </authorList>
    </citation>
    <scope>NUCLEOTIDE SEQUENCE</scope>
    <source>
        <strain evidence="2">NBRC 100141</strain>
    </source>
</reference>
<keyword evidence="3" id="KW-1185">Reference proteome</keyword>